<accession>A0ABP0N8H3</accession>
<reference evidence="1 2" key="1">
    <citation type="submission" date="2024-02" db="EMBL/GenBank/DDBJ databases">
        <authorList>
            <person name="Chen Y."/>
            <person name="Shah S."/>
            <person name="Dougan E. K."/>
            <person name="Thang M."/>
            <person name="Chan C."/>
        </authorList>
    </citation>
    <scope>NUCLEOTIDE SEQUENCE [LARGE SCALE GENOMIC DNA]</scope>
</reference>
<proteinExistence type="predicted"/>
<gene>
    <name evidence="1" type="ORF">CCMP2556_LOCUS29558</name>
</gene>
<evidence type="ECO:0000313" key="2">
    <source>
        <dbReference type="Proteomes" id="UP001642484"/>
    </source>
</evidence>
<protein>
    <submittedName>
        <fullName evidence="1">Uncharacterized protein</fullName>
    </submittedName>
</protein>
<dbReference type="EMBL" id="CAXAMN010021485">
    <property type="protein sequence ID" value="CAK9060090.1"/>
    <property type="molecule type" value="Genomic_DNA"/>
</dbReference>
<dbReference type="Proteomes" id="UP001642484">
    <property type="component" value="Unassembled WGS sequence"/>
</dbReference>
<evidence type="ECO:0000313" key="1">
    <source>
        <dbReference type="EMBL" id="CAK9060090.1"/>
    </source>
</evidence>
<name>A0ABP0N8H3_9DINO</name>
<organism evidence="1 2">
    <name type="scientific">Durusdinium trenchii</name>
    <dbReference type="NCBI Taxonomy" id="1381693"/>
    <lineage>
        <taxon>Eukaryota</taxon>
        <taxon>Sar</taxon>
        <taxon>Alveolata</taxon>
        <taxon>Dinophyceae</taxon>
        <taxon>Suessiales</taxon>
        <taxon>Symbiodiniaceae</taxon>
        <taxon>Durusdinium</taxon>
    </lineage>
</organism>
<keyword evidence="2" id="KW-1185">Reference proteome</keyword>
<sequence>MQRFCSPGQLLSINALEHTCQHSCSILLSALSKGKLQFLIGQSYGSNVVDAFARSFEHAGGELRCIILLDSRCLERRLSGLKDLECGKQNLCSVHFRVPVLQLQVFVPLAKPSDSSCTSLVRSFHELVDCCPEAAIRSSEVLQAHLRNAEHNLLPVTHPYDICERIQATHRCSGRKSRKKLCRKFDSTAVIPHNPGNSYEIFQDIGRECM</sequence>
<comment type="caution">
    <text evidence="1">The sequence shown here is derived from an EMBL/GenBank/DDBJ whole genome shotgun (WGS) entry which is preliminary data.</text>
</comment>